<protein>
    <submittedName>
        <fullName evidence="2">Trihelix transcription factor GT-3b-like</fullName>
    </submittedName>
</protein>
<reference evidence="2" key="2">
    <citation type="submission" date="2023-04" db="EMBL/GenBank/DDBJ databases">
        <authorList>
            <person name="Bruccoleri R.E."/>
            <person name="Oakeley E.J."/>
            <person name="Faust A.-M."/>
            <person name="Dessus-Babus S."/>
            <person name="Altorfer M."/>
            <person name="Burckhardt D."/>
            <person name="Oertli M."/>
            <person name="Naumann U."/>
            <person name="Petersen F."/>
            <person name="Wong J."/>
        </authorList>
    </citation>
    <scope>NUCLEOTIDE SEQUENCE</scope>
    <source>
        <strain evidence="2">GSM-AAB239-AS_SAM_17_03QT</strain>
        <tissue evidence="2">Leaf</tissue>
    </source>
</reference>
<dbReference type="EMBL" id="JANAVB010028820">
    <property type="protein sequence ID" value="KAJ6815434.1"/>
    <property type="molecule type" value="Genomic_DNA"/>
</dbReference>
<name>A0AAX6FGB6_IRIPA</name>
<evidence type="ECO:0000313" key="2">
    <source>
        <dbReference type="EMBL" id="KAJ6815434.1"/>
    </source>
</evidence>
<organism evidence="2 3">
    <name type="scientific">Iris pallida</name>
    <name type="common">Sweet iris</name>
    <dbReference type="NCBI Taxonomy" id="29817"/>
    <lineage>
        <taxon>Eukaryota</taxon>
        <taxon>Viridiplantae</taxon>
        <taxon>Streptophyta</taxon>
        <taxon>Embryophyta</taxon>
        <taxon>Tracheophyta</taxon>
        <taxon>Spermatophyta</taxon>
        <taxon>Magnoliopsida</taxon>
        <taxon>Liliopsida</taxon>
        <taxon>Asparagales</taxon>
        <taxon>Iridaceae</taxon>
        <taxon>Iridoideae</taxon>
        <taxon>Irideae</taxon>
        <taxon>Iris</taxon>
    </lineage>
</organism>
<feature type="region of interest" description="Disordered" evidence="1">
    <location>
        <begin position="29"/>
        <end position="66"/>
    </location>
</feature>
<feature type="compositionally biased region" description="Polar residues" evidence="1">
    <location>
        <begin position="29"/>
        <end position="39"/>
    </location>
</feature>
<comment type="caution">
    <text evidence="2">The sequence shown here is derived from an EMBL/GenBank/DDBJ whole genome shotgun (WGS) entry which is preliminary data.</text>
</comment>
<dbReference type="Proteomes" id="UP001140949">
    <property type="component" value="Unassembled WGS sequence"/>
</dbReference>
<evidence type="ECO:0000256" key="1">
    <source>
        <dbReference type="SAM" id="MobiDB-lite"/>
    </source>
</evidence>
<keyword evidence="3" id="KW-1185">Reference proteome</keyword>
<gene>
    <name evidence="2" type="ORF">M6B38_133030</name>
</gene>
<reference evidence="2" key="1">
    <citation type="journal article" date="2023" name="GigaByte">
        <title>Genome assembly of the bearded iris, Iris pallida Lam.</title>
        <authorList>
            <person name="Bruccoleri R.E."/>
            <person name="Oakeley E.J."/>
            <person name="Faust A.M.E."/>
            <person name="Altorfer M."/>
            <person name="Dessus-Babus S."/>
            <person name="Burckhardt D."/>
            <person name="Oertli M."/>
            <person name="Naumann U."/>
            <person name="Petersen F."/>
            <person name="Wong J."/>
        </authorList>
    </citation>
    <scope>NUCLEOTIDE SEQUENCE</scope>
    <source>
        <strain evidence="2">GSM-AAB239-AS_SAM_17_03QT</strain>
    </source>
</reference>
<dbReference type="AlphaFoldDB" id="A0AAX6FGB6"/>
<proteinExistence type="predicted"/>
<sequence>MVHNWARRLLILRMAGRVHFSKSFMWSSRNKQGTCSDSTCPKLVPPTPRINRRSIAEGGKQVEGSE</sequence>
<evidence type="ECO:0000313" key="3">
    <source>
        <dbReference type="Proteomes" id="UP001140949"/>
    </source>
</evidence>
<accession>A0AAX6FGB6</accession>